<reference evidence="6 7" key="1">
    <citation type="submission" date="2019-06" db="EMBL/GenBank/DDBJ databases">
        <title>Genomic Encyclopedia of Archaeal and Bacterial Type Strains, Phase II (KMG-II): from individual species to whole genera.</title>
        <authorList>
            <person name="Goeker M."/>
        </authorList>
    </citation>
    <scope>NUCLEOTIDE SEQUENCE [LARGE SCALE GENOMIC DNA]</scope>
    <source>
        <strain evidence="6 7">DSM 18423</strain>
    </source>
</reference>
<evidence type="ECO:0000256" key="3">
    <source>
        <dbReference type="ARBA" id="ARBA00022777"/>
    </source>
</evidence>
<organism evidence="6 7">
    <name type="scientific">Roseinatronobacter monicus</name>
    <dbReference type="NCBI Taxonomy" id="393481"/>
    <lineage>
        <taxon>Bacteria</taxon>
        <taxon>Pseudomonadati</taxon>
        <taxon>Pseudomonadota</taxon>
        <taxon>Alphaproteobacteria</taxon>
        <taxon>Rhodobacterales</taxon>
        <taxon>Paracoccaceae</taxon>
        <taxon>Roseinatronobacter</taxon>
    </lineage>
</organism>
<evidence type="ECO:0000256" key="4">
    <source>
        <dbReference type="RuleBase" id="RU369062"/>
    </source>
</evidence>
<dbReference type="GO" id="GO:0006793">
    <property type="term" value="P:phosphorus metabolic process"/>
    <property type="evidence" value="ECO:0007669"/>
    <property type="project" value="InterPro"/>
</dbReference>
<evidence type="ECO:0000313" key="7">
    <source>
        <dbReference type="Proteomes" id="UP000320582"/>
    </source>
</evidence>
<dbReference type="AlphaFoldDB" id="A0A543KHF1"/>
<dbReference type="SUPFAM" id="SSF52540">
    <property type="entry name" value="P-loop containing nucleoside triphosphate hydrolases"/>
    <property type="match status" value="1"/>
</dbReference>
<dbReference type="NCBIfam" id="TIGR03707">
    <property type="entry name" value="PPK2_P_aer"/>
    <property type="match status" value="1"/>
</dbReference>
<name>A0A543KHF1_9RHOB</name>
<comment type="caution">
    <text evidence="6">The sequence shown here is derived from an EMBL/GenBank/DDBJ whole genome shotgun (WGS) entry which is preliminary data.</text>
</comment>
<gene>
    <name evidence="6" type="ORF">BD293_3125</name>
</gene>
<evidence type="ECO:0000256" key="2">
    <source>
        <dbReference type="ARBA" id="ARBA00022679"/>
    </source>
</evidence>
<protein>
    <recommendedName>
        <fullName evidence="4">ADP/GDP-polyphosphate phosphotransferase</fullName>
        <ecNumber evidence="4">2.7.4.-</ecNumber>
    </recommendedName>
    <alternativeName>
        <fullName evidence="4">Polyphosphate kinase PPK2</fullName>
    </alternativeName>
</protein>
<keyword evidence="3 4" id="KW-0418">Kinase</keyword>
<evidence type="ECO:0000259" key="5">
    <source>
        <dbReference type="Pfam" id="PF03976"/>
    </source>
</evidence>
<dbReference type="InterPro" id="IPR022488">
    <property type="entry name" value="PPK2-related"/>
</dbReference>
<feature type="domain" description="Polyphosphate kinase-2-related" evidence="5">
    <location>
        <begin position="52"/>
        <end position="276"/>
    </location>
</feature>
<evidence type="ECO:0000313" key="6">
    <source>
        <dbReference type="EMBL" id="TQM94447.1"/>
    </source>
</evidence>
<dbReference type="InterPro" id="IPR027417">
    <property type="entry name" value="P-loop_NTPase"/>
</dbReference>
<dbReference type="InterPro" id="IPR016898">
    <property type="entry name" value="Polyphosphate_phosphotransfera"/>
</dbReference>
<dbReference type="EC" id="2.7.4.-" evidence="4"/>
<dbReference type="EMBL" id="VFPT01000001">
    <property type="protein sequence ID" value="TQM94447.1"/>
    <property type="molecule type" value="Genomic_DNA"/>
</dbReference>
<dbReference type="PANTHER" id="PTHR34383">
    <property type="entry name" value="POLYPHOSPHATE:AMP PHOSPHOTRANSFERASE-RELATED"/>
    <property type="match status" value="1"/>
</dbReference>
<dbReference type="GO" id="GO:0008976">
    <property type="term" value="F:polyphosphate kinase activity"/>
    <property type="evidence" value="ECO:0007669"/>
    <property type="project" value="UniProtKB-UniRule"/>
</dbReference>
<comment type="similarity">
    <text evidence="1 4">Belongs to the polyphosphate kinase 2 (PPK2) family. Class I subfamily.</text>
</comment>
<dbReference type="PIRSF" id="PIRSF028756">
    <property type="entry name" value="PPK2_prd"/>
    <property type="match status" value="1"/>
</dbReference>
<dbReference type="Proteomes" id="UP000320582">
    <property type="component" value="Unassembled WGS sequence"/>
</dbReference>
<comment type="function">
    <text evidence="4">Uses inorganic polyphosphate (polyP) as a donor to convert GDP to GTP or ADP to ATP.</text>
</comment>
<sequence>MGAQMSAIPMPFDGQVTEYLTQKAPQSLRCTIEDARKRDTLAGNYPYPRWMKKSDYQDALQPLQFELAKLQHWLAETEQRVIVIFEGRDTAGKSGAINRITEVTNPRTVRVEALPKPTDRQRREWFFQRYVERLPAGGEMVLFDRSWYNRAVIEHVFGFCTPDQRARFFHQVPEFERMLVGDGVHLIKIWLNVSRAEQFRRLLARESNPMRHWKLSQIDIDGLAKWDSYTHAIAQTFERTHTMHAPWTVIRSEDKYRARLAVLQHILGTLPYALKDAANVTPPDPEICGTPAIWDAELWDDGT</sequence>
<dbReference type="Pfam" id="PF03976">
    <property type="entry name" value="PPK2"/>
    <property type="match status" value="1"/>
</dbReference>
<dbReference type="PANTHER" id="PTHR34383:SF1">
    <property type="entry name" value="ADP-POLYPHOSPHATE PHOSPHOTRANSFERASE"/>
    <property type="match status" value="1"/>
</dbReference>
<accession>A0A543KHF1</accession>
<evidence type="ECO:0000256" key="1">
    <source>
        <dbReference type="ARBA" id="ARBA00009924"/>
    </source>
</evidence>
<keyword evidence="2 4" id="KW-0808">Transferase</keyword>
<dbReference type="InterPro" id="IPR022486">
    <property type="entry name" value="PPK2_PA0141"/>
</dbReference>
<dbReference type="Gene3D" id="3.40.50.300">
    <property type="entry name" value="P-loop containing nucleotide triphosphate hydrolases"/>
    <property type="match status" value="1"/>
</dbReference>
<comment type="subunit">
    <text evidence="4">Homotetramer.</text>
</comment>
<proteinExistence type="inferred from homology"/>
<keyword evidence="7" id="KW-1185">Reference proteome</keyword>